<dbReference type="InterPro" id="IPR003749">
    <property type="entry name" value="ThiS/MoaD-like"/>
</dbReference>
<dbReference type="SUPFAM" id="SSF54285">
    <property type="entry name" value="MoaD/ThiS"/>
    <property type="match status" value="1"/>
</dbReference>
<protein>
    <submittedName>
        <fullName evidence="1">MoaD/ThiS family protein</fullName>
    </submittedName>
</protein>
<sequence>MASTRRTSSGPCAAWGPSVADDVRVRYFAAAAEAAGREEETLGAVPTVGELRAVLLARYGDAMARVLASGSFLVDGVVSRDDSRALGSRVDVLPPFAGG</sequence>
<dbReference type="EMBL" id="VRMG01000008">
    <property type="protein sequence ID" value="TXN30059.1"/>
    <property type="molecule type" value="Genomic_DNA"/>
</dbReference>
<proteinExistence type="predicted"/>
<dbReference type="InterPro" id="IPR012675">
    <property type="entry name" value="Beta-grasp_dom_sf"/>
</dbReference>
<evidence type="ECO:0000313" key="1">
    <source>
        <dbReference type="EMBL" id="TXN30059.1"/>
    </source>
</evidence>
<name>A0A5C8URG1_9MICO</name>
<comment type="caution">
    <text evidence="1">The sequence shown here is derived from an EMBL/GenBank/DDBJ whole genome shotgun (WGS) entry which is preliminary data.</text>
</comment>
<gene>
    <name evidence="1" type="ORF">FVP33_13125</name>
</gene>
<reference evidence="1 2" key="1">
    <citation type="submission" date="2019-08" db="EMBL/GenBank/DDBJ databases">
        <title>Bacterial whole genome sequence for Glaciihabitans sp. CHu50b-6-2.</title>
        <authorList>
            <person name="Jin L."/>
        </authorList>
    </citation>
    <scope>NUCLEOTIDE SEQUENCE [LARGE SCALE GENOMIC DNA]</scope>
    <source>
        <strain evidence="1 2">CHu50b-6-2</strain>
    </source>
</reference>
<dbReference type="Gene3D" id="3.10.20.30">
    <property type="match status" value="1"/>
</dbReference>
<organism evidence="1 2">
    <name type="scientific">Lacisediminihabitans profunda</name>
    <dbReference type="NCBI Taxonomy" id="2594790"/>
    <lineage>
        <taxon>Bacteria</taxon>
        <taxon>Bacillati</taxon>
        <taxon>Actinomycetota</taxon>
        <taxon>Actinomycetes</taxon>
        <taxon>Micrococcales</taxon>
        <taxon>Microbacteriaceae</taxon>
        <taxon>Lacisediminihabitans</taxon>
    </lineage>
</organism>
<evidence type="ECO:0000313" key="2">
    <source>
        <dbReference type="Proteomes" id="UP000321379"/>
    </source>
</evidence>
<dbReference type="CDD" id="cd17040">
    <property type="entry name" value="Ubl_MoaD_like"/>
    <property type="match status" value="1"/>
</dbReference>
<keyword evidence="2" id="KW-1185">Reference proteome</keyword>
<accession>A0A5C8URG1</accession>
<dbReference type="AlphaFoldDB" id="A0A5C8URG1"/>
<dbReference type="InterPro" id="IPR016155">
    <property type="entry name" value="Mopterin_synth/thiamin_S_b"/>
</dbReference>
<dbReference type="Proteomes" id="UP000321379">
    <property type="component" value="Unassembled WGS sequence"/>
</dbReference>
<dbReference type="Pfam" id="PF02597">
    <property type="entry name" value="ThiS"/>
    <property type="match status" value="1"/>
</dbReference>